<dbReference type="SUPFAM" id="SSF51971">
    <property type="entry name" value="Nucleotide-binding domain"/>
    <property type="match status" value="1"/>
</dbReference>
<dbReference type="InterPro" id="IPR036188">
    <property type="entry name" value="FAD/NAD-bd_sf"/>
</dbReference>
<dbReference type="InterPro" id="IPR009051">
    <property type="entry name" value="Helical_ferredxn"/>
</dbReference>
<gene>
    <name evidence="2" type="ORF">WOB96_10125</name>
</gene>
<dbReference type="PRINTS" id="PR00368">
    <property type="entry name" value="FADPNR"/>
</dbReference>
<dbReference type="PANTHER" id="PTHR43513:SF3">
    <property type="entry name" value="DIHYDROOROTATE DEHYDROGENASE B (NAD(+)), ELECTRON TRANSFER SUBUNIT-RELATED"/>
    <property type="match status" value="1"/>
</dbReference>
<dbReference type="InterPro" id="IPR050353">
    <property type="entry name" value="PyrK_electron_transfer"/>
</dbReference>
<dbReference type="Proteomes" id="UP001446205">
    <property type="component" value="Unassembled WGS sequence"/>
</dbReference>
<dbReference type="PROSITE" id="PS51384">
    <property type="entry name" value="FAD_FR"/>
    <property type="match status" value="1"/>
</dbReference>
<reference evidence="2 3" key="1">
    <citation type="submission" date="2024-04" db="EMBL/GenBank/DDBJ databases">
        <authorList>
            <person name="Abashina T."/>
            <person name="Shaikin A."/>
        </authorList>
    </citation>
    <scope>NUCLEOTIDE SEQUENCE [LARGE SCALE GENOMIC DNA]</scope>
    <source>
        <strain evidence="2 3">AAFK</strain>
    </source>
</reference>
<comment type="caution">
    <text evidence="2">The sequence shown here is derived from an EMBL/GenBank/DDBJ whole genome shotgun (WGS) entry which is preliminary data.</text>
</comment>
<evidence type="ECO:0000313" key="3">
    <source>
        <dbReference type="Proteomes" id="UP001446205"/>
    </source>
</evidence>
<keyword evidence="3" id="KW-1185">Reference proteome</keyword>
<dbReference type="SUPFAM" id="SSF63380">
    <property type="entry name" value="Riboflavin synthase domain-like"/>
    <property type="match status" value="1"/>
</dbReference>
<dbReference type="EMBL" id="JBBPCO010000009">
    <property type="protein sequence ID" value="MEK8090116.1"/>
    <property type="molecule type" value="Genomic_DNA"/>
</dbReference>
<evidence type="ECO:0000313" key="2">
    <source>
        <dbReference type="EMBL" id="MEK8090116.1"/>
    </source>
</evidence>
<feature type="domain" description="FAD-binding FR-type" evidence="1">
    <location>
        <begin position="860"/>
        <end position="968"/>
    </location>
</feature>
<name>A0ABU9D9I3_9PROT</name>
<dbReference type="Gene3D" id="3.50.50.60">
    <property type="entry name" value="FAD/NAD(P)-binding domain"/>
    <property type="match status" value="1"/>
</dbReference>
<proteinExistence type="predicted"/>
<dbReference type="PANTHER" id="PTHR43513">
    <property type="entry name" value="DIHYDROOROTATE DEHYDROGENASE B (NAD(+)), ELECTRON TRANSFER SUBUNIT"/>
    <property type="match status" value="1"/>
</dbReference>
<dbReference type="RefSeq" id="WP_341371173.1">
    <property type="nucleotide sequence ID" value="NZ_JBBPCO010000009.1"/>
</dbReference>
<dbReference type="InterPro" id="IPR017927">
    <property type="entry name" value="FAD-bd_FR_type"/>
</dbReference>
<accession>A0ABU9D9I3</accession>
<protein>
    <submittedName>
        <fullName evidence="2">Pyridine nucleotide-disulfide oxidoreductase</fullName>
    </submittedName>
</protein>
<dbReference type="InterPro" id="IPR017938">
    <property type="entry name" value="Riboflavin_synthase-like_b-brl"/>
</dbReference>
<dbReference type="Gene3D" id="2.40.30.10">
    <property type="entry name" value="Translation factors"/>
    <property type="match status" value="1"/>
</dbReference>
<organism evidence="2 3">
    <name type="scientific">Thermithiobacillus plumbiphilus</name>
    <dbReference type="NCBI Taxonomy" id="1729899"/>
    <lineage>
        <taxon>Bacteria</taxon>
        <taxon>Pseudomonadati</taxon>
        <taxon>Pseudomonadota</taxon>
        <taxon>Acidithiobacillia</taxon>
        <taxon>Acidithiobacillales</taxon>
        <taxon>Thermithiobacillaceae</taxon>
        <taxon>Thermithiobacillus</taxon>
    </lineage>
</organism>
<evidence type="ECO:0000259" key="1">
    <source>
        <dbReference type="PROSITE" id="PS51384"/>
    </source>
</evidence>
<sequence length="1178" mass="131402">MNAFVGADQGPKSLLSNTRQQLHLRIEGFSYADLYRPERLPELDKKFQRWLEERDEALAVRFDSYRRQGSLTATAESDLLIESARHLEDFLVMVFGLERAQAGLRAQQFQDEPVHAFKEHFVKPTIRKKRVGQMLDFGELDARVRAFLPDVQDIDPELAIARLWQQSSAANDQVLLSLVEDWVWAAISTASGRQRIKDWVSFRVPRKRDFVRLVPVTPVPSDPAGRVQGPPEQWRQRDGFSLTDARASLREVMDQVHYCVFCHDHEGDRCSKGFQGKDGEFRRNPLDVELTGCPLEERISEANVLKRDGFTLGALAVIMIDNPLLPATGHRICNDCMKSCIYQKQEPVDIPQIETRILTDILGWPWGFEVYFLLTRWNPLNRERPYTLPYNGFKVLTVGSGPAGFNLSYHLLQAGFGIAAIDGLKIEPLPSWWTGSAEQVPVPILDINELFESLDSRRIAGFGGVAEYGITVRWDKNFLKLIQLALCRNAYYCLYGGVRFGGTLTVEDAWAIGFDHVALCTGAGKPTVLPMKNHLAQGIRQASDFLMALQLTGAAQWESLANLQVRLPALIIGGGLTAIDTATEVQAYYIRQVEKLLERYEALAETGRMDALHASLDPAQRIILEEQLAHGRQVRQERERANRNGTLPDFISLIHAWGGVTVVYRRSMAQSPAYLRNHEEIEKALQEGIFYAEALSPLEAKLDEAGHVRAMLFALQAQDSNGNWRDAGEQVELATRSVFVAAGSTPNTSYEREHPGTFPMQGRFYAAFSSSADGEEVHPIPGLGHCKSRETGFLTGYPGPKKVSFYGDNHPHFHGSVVKAMASGRKGACEIIDLFKGQATIHADTATLDQLWRRFAADLDNRFSARIKSVERLGQHLVRLTIHAPQATQNWQPGQIFRLQNYAGLASTMGNTRLQMEGVALDGVHVDRERGLITLMVNEVGVSTRIAGSLQPGDPVVLMGPTGTGVPIVEGQHIVVIGHRAAFTSLMDASATWRSKGNHVTFIGHFRDAEAIVPLQELAAELADQLVWVIDQGPTPMLMSPNEICHLGWPAFLRRCAEDEHLGAWLKNADLLLVSDTPAAMRLCATAIEEDLRMFAKPGLRAIAAVTSPMQCMLKEVCAQCLCSHRGNPGKAEKTVFSCFDQHQSLFHVDFVNLGLRQRQNAVHEKLGALWFDQLMHE</sequence>
<dbReference type="Gene3D" id="1.10.1060.10">
    <property type="entry name" value="Alpha-helical ferredoxin"/>
    <property type="match status" value="1"/>
</dbReference>